<feature type="domain" description="Apple" evidence="1">
    <location>
        <begin position="17"/>
        <end position="80"/>
    </location>
</feature>
<sequence>MPRIGVADDKVAQYAGLHYYTDKELQVQSESACRLACEIENEFLCRSFLYRGAPQGSAYNCQLFHLDHWTLPDGPSTYLNAERPLIDNGERVGTYFENYCESKSDISNFHYISSVIRSNSSFDIFKLIVRGYWTISGPTSRLRDYGRPHHK</sequence>
<name>A0AA40GAW2_9HYME</name>
<dbReference type="EMBL" id="JAHYIQ010000003">
    <property type="protein sequence ID" value="KAK1134355.1"/>
    <property type="molecule type" value="Genomic_DNA"/>
</dbReference>
<reference evidence="2" key="1">
    <citation type="submission" date="2021-10" db="EMBL/GenBank/DDBJ databases">
        <title>Melipona bicolor Genome sequencing and assembly.</title>
        <authorList>
            <person name="Araujo N.S."/>
            <person name="Arias M.C."/>
        </authorList>
    </citation>
    <scope>NUCLEOTIDE SEQUENCE</scope>
    <source>
        <strain evidence="2">USP_2M_L1-L4_2017</strain>
        <tissue evidence="2">Whole body</tissue>
    </source>
</reference>
<dbReference type="Proteomes" id="UP001177670">
    <property type="component" value="Unassembled WGS sequence"/>
</dbReference>
<accession>A0AA40GAW2</accession>
<gene>
    <name evidence="2" type="ORF">K0M31_012125</name>
</gene>
<evidence type="ECO:0000313" key="2">
    <source>
        <dbReference type="EMBL" id="KAK1134355.1"/>
    </source>
</evidence>
<keyword evidence="3" id="KW-1185">Reference proteome</keyword>
<dbReference type="InterPro" id="IPR003609">
    <property type="entry name" value="Pan_app"/>
</dbReference>
<protein>
    <recommendedName>
        <fullName evidence="1">Apple domain-containing protein</fullName>
    </recommendedName>
</protein>
<comment type="caution">
    <text evidence="2">The sequence shown here is derived from an EMBL/GenBank/DDBJ whole genome shotgun (WGS) entry which is preliminary data.</text>
</comment>
<organism evidence="2 3">
    <name type="scientific">Melipona bicolor</name>
    <dbReference type="NCBI Taxonomy" id="60889"/>
    <lineage>
        <taxon>Eukaryota</taxon>
        <taxon>Metazoa</taxon>
        <taxon>Ecdysozoa</taxon>
        <taxon>Arthropoda</taxon>
        <taxon>Hexapoda</taxon>
        <taxon>Insecta</taxon>
        <taxon>Pterygota</taxon>
        <taxon>Neoptera</taxon>
        <taxon>Endopterygota</taxon>
        <taxon>Hymenoptera</taxon>
        <taxon>Apocrita</taxon>
        <taxon>Aculeata</taxon>
        <taxon>Apoidea</taxon>
        <taxon>Anthophila</taxon>
        <taxon>Apidae</taxon>
        <taxon>Melipona</taxon>
    </lineage>
</organism>
<proteinExistence type="predicted"/>
<dbReference type="Gene3D" id="3.50.4.10">
    <property type="entry name" value="Hepatocyte Growth Factor"/>
    <property type="match status" value="1"/>
</dbReference>
<evidence type="ECO:0000259" key="1">
    <source>
        <dbReference type="Pfam" id="PF00024"/>
    </source>
</evidence>
<dbReference type="Pfam" id="PF00024">
    <property type="entry name" value="PAN_1"/>
    <property type="match status" value="1"/>
</dbReference>
<dbReference type="AlphaFoldDB" id="A0AA40GAW2"/>
<evidence type="ECO:0000313" key="3">
    <source>
        <dbReference type="Proteomes" id="UP001177670"/>
    </source>
</evidence>
<dbReference type="SUPFAM" id="SSF57414">
    <property type="entry name" value="Hairpin loop containing domain-like"/>
    <property type="match status" value="1"/>
</dbReference>